<comment type="cofactor">
    <cofactor evidence="1 6">
        <name>pyridoxal 5'-phosphate</name>
        <dbReference type="ChEBI" id="CHEBI:597326"/>
    </cofactor>
</comment>
<dbReference type="Pfam" id="PF00155">
    <property type="entry name" value="Aminotran_1_2"/>
    <property type="match status" value="1"/>
</dbReference>
<dbReference type="GO" id="GO:0004400">
    <property type="term" value="F:histidinol-phosphate transaminase activity"/>
    <property type="evidence" value="ECO:0007669"/>
    <property type="project" value="InterPro"/>
</dbReference>
<dbReference type="InterPro" id="IPR015422">
    <property type="entry name" value="PyrdxlP-dep_Trfase_small"/>
</dbReference>
<reference evidence="8 9" key="1">
    <citation type="submission" date="2019-05" db="EMBL/GenBank/DDBJ databases">
        <title>Kocuria coralli sp. nov., a novel actinobacterium isolated from coral reef seawater.</title>
        <authorList>
            <person name="Li J."/>
        </authorList>
    </citation>
    <scope>NUCLEOTIDE SEQUENCE [LARGE SCALE GENOMIC DNA]</scope>
    <source>
        <strain evidence="8 9">SCSIO 13007</strain>
    </source>
</reference>
<name>A0A5J5L0N0_9MICC</name>
<comment type="function">
    <text evidence="6">Aminotransferase that catalyzes the conversion of aromatic amino acids and 2-oxoglutarate into corresponding aromatic oxo acids and L-glutamate.</text>
</comment>
<dbReference type="GO" id="GO:0000105">
    <property type="term" value="P:L-histidine biosynthetic process"/>
    <property type="evidence" value="ECO:0007669"/>
    <property type="project" value="InterPro"/>
</dbReference>
<dbReference type="InterPro" id="IPR005861">
    <property type="entry name" value="HisP_aminotrans"/>
</dbReference>
<dbReference type="HAMAP" id="MF_01513">
    <property type="entry name" value="Phe_aminotrans_2"/>
    <property type="match status" value="1"/>
</dbReference>
<dbReference type="PANTHER" id="PTHR43643">
    <property type="entry name" value="HISTIDINOL-PHOSPHATE AMINOTRANSFERASE 2"/>
    <property type="match status" value="1"/>
</dbReference>
<evidence type="ECO:0000256" key="6">
    <source>
        <dbReference type="HAMAP-Rule" id="MF_01513"/>
    </source>
</evidence>
<evidence type="ECO:0000313" key="8">
    <source>
        <dbReference type="EMBL" id="KAA9395393.1"/>
    </source>
</evidence>
<keyword evidence="5 6" id="KW-0663">Pyridoxal phosphate</keyword>
<dbReference type="EMBL" id="SZWF01000002">
    <property type="protein sequence ID" value="KAA9395393.1"/>
    <property type="molecule type" value="Genomic_DNA"/>
</dbReference>
<dbReference type="RefSeq" id="WP_158032818.1">
    <property type="nucleotide sequence ID" value="NZ_ML708611.1"/>
</dbReference>
<evidence type="ECO:0000256" key="5">
    <source>
        <dbReference type="ARBA" id="ARBA00022898"/>
    </source>
</evidence>
<gene>
    <name evidence="8" type="primary">hisC</name>
    <name evidence="6" type="synonym">pat</name>
    <name evidence="8" type="ORF">FCK90_03045</name>
</gene>
<evidence type="ECO:0000256" key="1">
    <source>
        <dbReference type="ARBA" id="ARBA00001933"/>
    </source>
</evidence>
<dbReference type="Proteomes" id="UP000325957">
    <property type="component" value="Unassembled WGS sequence"/>
</dbReference>
<dbReference type="SUPFAM" id="SSF53383">
    <property type="entry name" value="PLP-dependent transferases"/>
    <property type="match status" value="1"/>
</dbReference>
<dbReference type="EC" id="2.6.1.57" evidence="6"/>
<dbReference type="GO" id="GO:0008793">
    <property type="term" value="F:aromatic-amino-acid transaminase activity"/>
    <property type="evidence" value="ECO:0007669"/>
    <property type="project" value="UniProtKB-UniRule"/>
</dbReference>
<evidence type="ECO:0000256" key="2">
    <source>
        <dbReference type="ARBA" id="ARBA00011738"/>
    </source>
</evidence>
<keyword evidence="4 6" id="KW-0808">Transferase</keyword>
<dbReference type="InterPro" id="IPR050106">
    <property type="entry name" value="HistidinolP_aminotransfase"/>
</dbReference>
<evidence type="ECO:0000256" key="3">
    <source>
        <dbReference type="ARBA" id="ARBA00022576"/>
    </source>
</evidence>
<dbReference type="InterPro" id="IPR015424">
    <property type="entry name" value="PyrdxlP-dep_Trfase"/>
</dbReference>
<dbReference type="HAMAP" id="MF_01023">
    <property type="entry name" value="HisC_aminotrans_2"/>
    <property type="match status" value="1"/>
</dbReference>
<dbReference type="InterPro" id="IPR015421">
    <property type="entry name" value="PyrdxlP-dep_Trfase_major"/>
</dbReference>
<comment type="caution">
    <text evidence="8">The sequence shown here is derived from an EMBL/GenBank/DDBJ whole genome shotgun (WGS) entry which is preliminary data.</text>
</comment>
<dbReference type="InterPro" id="IPR004839">
    <property type="entry name" value="Aminotransferase_I/II_large"/>
</dbReference>
<dbReference type="InterPro" id="IPR024892">
    <property type="entry name" value="ArAT"/>
</dbReference>
<dbReference type="Gene3D" id="3.90.1150.10">
    <property type="entry name" value="Aspartate Aminotransferase, domain 1"/>
    <property type="match status" value="1"/>
</dbReference>
<accession>A0A5J5L0N0</accession>
<feature type="modified residue" description="N6-(pyridoxal phosphate)lysine" evidence="6">
    <location>
        <position position="227"/>
    </location>
</feature>
<dbReference type="PANTHER" id="PTHR43643:SF3">
    <property type="entry name" value="HISTIDINOL-PHOSPHATE AMINOTRANSFERASE"/>
    <property type="match status" value="1"/>
</dbReference>
<comment type="subunit">
    <text evidence="2 6">Homodimer.</text>
</comment>
<dbReference type="NCBIfam" id="NF002878">
    <property type="entry name" value="PRK03321.1"/>
    <property type="match status" value="1"/>
</dbReference>
<comment type="similarity">
    <text evidence="6">Belongs to the class-II pyridoxal-phosphate-dependent aminotransferase family.</text>
</comment>
<dbReference type="Gene3D" id="3.40.640.10">
    <property type="entry name" value="Type I PLP-dependent aspartate aminotransferase-like (Major domain)"/>
    <property type="match status" value="1"/>
</dbReference>
<feature type="domain" description="Aminotransferase class I/classII large" evidence="7">
    <location>
        <begin position="32"/>
        <end position="353"/>
    </location>
</feature>
<dbReference type="OrthoDB" id="9809616at2"/>
<keyword evidence="9" id="KW-1185">Reference proteome</keyword>
<proteinExistence type="inferred from homology"/>
<sequence length="379" mass="40037">MSPIRARSALSALPSYAAGKPPVEVAGLTPYKLSSNENPWGPVPAAREALIEAAAGVHRYPDPGTVQLRAELARVLGVPAGDIVTGAGSLGALSQILAAFAGTGDDGVGDEVVYPWRSFEAYPIVVTTAGAVNVQVPNRPDGSHDLEAMLAAVTERTRVILLCSPNNPTGPSLSQEAVEDFVARVPQDVVIVLDEAYREFQSDPDVADGVRTYQAHPNVVALRTFSKAHGLAGLRVGYSLSQQAITEQLCKVTVPFAVTQLAQTAAIATLRHPEQVAERVARINSERERVQAGLARLGCWVPDTQANFVWLDLGADAERFAQACDAQALSVRAFPGEGVRVTIGEPEANDRFLAVCASFSPLPQRPVSSHQELGSAPAG</sequence>
<dbReference type="AlphaFoldDB" id="A0A5J5L0N0"/>
<comment type="catalytic activity">
    <reaction evidence="6">
        <text>an aromatic L-alpha-amino acid + 2-oxoglutarate = an aromatic oxo-acid + L-glutamate</text>
        <dbReference type="Rhea" id="RHEA:17533"/>
        <dbReference type="ChEBI" id="CHEBI:16810"/>
        <dbReference type="ChEBI" id="CHEBI:29985"/>
        <dbReference type="ChEBI" id="CHEBI:73309"/>
        <dbReference type="ChEBI" id="CHEBI:84824"/>
        <dbReference type="EC" id="2.6.1.57"/>
    </reaction>
</comment>
<evidence type="ECO:0000256" key="4">
    <source>
        <dbReference type="ARBA" id="ARBA00022679"/>
    </source>
</evidence>
<evidence type="ECO:0000313" key="9">
    <source>
        <dbReference type="Proteomes" id="UP000325957"/>
    </source>
</evidence>
<keyword evidence="3 6" id="KW-0032">Aminotransferase</keyword>
<dbReference type="GO" id="GO:0030170">
    <property type="term" value="F:pyridoxal phosphate binding"/>
    <property type="evidence" value="ECO:0007669"/>
    <property type="project" value="UniProtKB-UniRule"/>
</dbReference>
<organism evidence="8 9">
    <name type="scientific">Kocuria coralli</name>
    <dbReference type="NCBI Taxonomy" id="1461025"/>
    <lineage>
        <taxon>Bacteria</taxon>
        <taxon>Bacillati</taxon>
        <taxon>Actinomycetota</taxon>
        <taxon>Actinomycetes</taxon>
        <taxon>Micrococcales</taxon>
        <taxon>Micrococcaceae</taxon>
        <taxon>Kocuria</taxon>
    </lineage>
</organism>
<protein>
    <recommendedName>
        <fullName evidence="6">Aromatic amino acid aminotransferase</fullName>
        <shortName evidence="6">ArAT</shortName>
        <ecNumber evidence="6">2.6.1.57</ecNumber>
    </recommendedName>
</protein>
<dbReference type="CDD" id="cd00609">
    <property type="entry name" value="AAT_like"/>
    <property type="match status" value="1"/>
</dbReference>
<evidence type="ECO:0000259" key="7">
    <source>
        <dbReference type="Pfam" id="PF00155"/>
    </source>
</evidence>
<dbReference type="NCBIfam" id="TIGR01141">
    <property type="entry name" value="hisC"/>
    <property type="match status" value="1"/>
</dbReference>